<sequence>MSSQCRFETQNGSKYLKQLCKHFAHKVTVEYDEVSGTADLPPGRATLKSDESGLEVVVTAQNDTGLAIARHIIEDHLKRFAHREPFDTLNWTIRATN</sequence>
<proteinExistence type="predicted"/>
<dbReference type="InterPro" id="IPR014543">
    <property type="entry name" value="UCP028291"/>
</dbReference>
<accession>A0A8J7IV45</accession>
<comment type="caution">
    <text evidence="1">The sequence shown here is derived from an EMBL/GenBank/DDBJ whole genome shotgun (WGS) entry which is preliminary data.</text>
</comment>
<name>A0A8J7IV45_9RHOB</name>
<keyword evidence="2" id="KW-1185">Reference proteome</keyword>
<dbReference type="Pfam" id="PF09981">
    <property type="entry name" value="DUF2218"/>
    <property type="match status" value="1"/>
</dbReference>
<dbReference type="EMBL" id="JAELVR010000005">
    <property type="protein sequence ID" value="MBJ6371787.1"/>
    <property type="molecule type" value="Genomic_DNA"/>
</dbReference>
<dbReference type="AlphaFoldDB" id="A0A8J7IV45"/>
<dbReference type="Gene3D" id="3.30.310.50">
    <property type="entry name" value="Alpha-D-phosphohexomutase, C-terminal domain"/>
    <property type="match status" value="1"/>
</dbReference>
<evidence type="ECO:0000313" key="2">
    <source>
        <dbReference type="Proteomes" id="UP000619079"/>
    </source>
</evidence>
<organism evidence="1 2">
    <name type="scientific">Sedimentitalea arenosa</name>
    <dbReference type="NCBI Taxonomy" id="2798803"/>
    <lineage>
        <taxon>Bacteria</taxon>
        <taxon>Pseudomonadati</taxon>
        <taxon>Pseudomonadota</taxon>
        <taxon>Alphaproteobacteria</taxon>
        <taxon>Rhodobacterales</taxon>
        <taxon>Paracoccaceae</taxon>
        <taxon>Sedimentitalea</taxon>
    </lineage>
</organism>
<reference evidence="1" key="1">
    <citation type="submission" date="2020-12" db="EMBL/GenBank/DDBJ databases">
        <title>Sedimentitalea sp. nov., isolated from sand in Incheon.</title>
        <authorList>
            <person name="Kim W."/>
        </authorList>
    </citation>
    <scope>NUCLEOTIDE SEQUENCE</scope>
    <source>
        <strain evidence="1">CAU 1593</strain>
    </source>
</reference>
<dbReference type="PIRSF" id="PIRSF028291">
    <property type="entry name" value="UCP028291"/>
    <property type="match status" value="1"/>
</dbReference>
<evidence type="ECO:0000313" key="1">
    <source>
        <dbReference type="EMBL" id="MBJ6371787.1"/>
    </source>
</evidence>
<gene>
    <name evidence="1" type="ORF">JF290_09625</name>
</gene>
<protein>
    <submittedName>
        <fullName evidence="1">DUF2218 domain-containing protein</fullName>
    </submittedName>
</protein>
<dbReference type="Proteomes" id="UP000619079">
    <property type="component" value="Unassembled WGS sequence"/>
</dbReference>